<reference evidence="4 5" key="1">
    <citation type="submission" date="2023-07" db="EMBL/GenBank/DDBJ databases">
        <title>Sequencing the genomes of 1000 actinobacteria strains.</title>
        <authorList>
            <person name="Klenk H.-P."/>
        </authorList>
    </citation>
    <scope>NUCLEOTIDE SEQUENCE [LARGE SCALE GENOMIC DNA]</scope>
    <source>
        <strain evidence="4 5">DSM 43749</strain>
    </source>
</reference>
<dbReference type="PANTHER" id="PTHR33495">
    <property type="entry name" value="ANTI-SIGMA FACTOR ANTAGONIST TM_1081-RELATED-RELATED"/>
    <property type="match status" value="1"/>
</dbReference>
<dbReference type="InterPro" id="IPR003658">
    <property type="entry name" value="Anti-sigma_ant"/>
</dbReference>
<dbReference type="RefSeq" id="WP_310307759.1">
    <property type="nucleotide sequence ID" value="NZ_BAAAXB010000001.1"/>
</dbReference>
<comment type="similarity">
    <text evidence="1 2">Belongs to the anti-sigma-factor antagonist family.</text>
</comment>
<dbReference type="NCBIfam" id="TIGR00377">
    <property type="entry name" value="ant_ant_sig"/>
    <property type="match status" value="1"/>
</dbReference>
<dbReference type="PROSITE" id="PS50801">
    <property type="entry name" value="STAS"/>
    <property type="match status" value="1"/>
</dbReference>
<evidence type="ECO:0000256" key="1">
    <source>
        <dbReference type="ARBA" id="ARBA00009013"/>
    </source>
</evidence>
<dbReference type="PANTHER" id="PTHR33495:SF2">
    <property type="entry name" value="ANTI-SIGMA FACTOR ANTAGONIST TM_1081-RELATED"/>
    <property type="match status" value="1"/>
</dbReference>
<protein>
    <recommendedName>
        <fullName evidence="2">Anti-sigma factor antagonist</fullName>
    </recommendedName>
</protein>
<evidence type="ECO:0000313" key="4">
    <source>
        <dbReference type="EMBL" id="MDR6594739.1"/>
    </source>
</evidence>
<dbReference type="InterPro" id="IPR036513">
    <property type="entry name" value="STAS_dom_sf"/>
</dbReference>
<gene>
    <name evidence="4" type="ORF">J2S66_003123</name>
</gene>
<dbReference type="SUPFAM" id="SSF52091">
    <property type="entry name" value="SpoIIaa-like"/>
    <property type="match status" value="1"/>
</dbReference>
<accession>A0ABU1PVU1</accession>
<organism evidence="4 5">
    <name type="scientific">Saccharothrix longispora</name>
    <dbReference type="NCBI Taxonomy" id="33920"/>
    <lineage>
        <taxon>Bacteria</taxon>
        <taxon>Bacillati</taxon>
        <taxon>Actinomycetota</taxon>
        <taxon>Actinomycetes</taxon>
        <taxon>Pseudonocardiales</taxon>
        <taxon>Pseudonocardiaceae</taxon>
        <taxon>Saccharothrix</taxon>
    </lineage>
</organism>
<proteinExistence type="inferred from homology"/>
<name>A0ABU1PVU1_9PSEU</name>
<evidence type="ECO:0000313" key="5">
    <source>
        <dbReference type="Proteomes" id="UP001268819"/>
    </source>
</evidence>
<dbReference type="Pfam" id="PF01740">
    <property type="entry name" value="STAS"/>
    <property type="match status" value="1"/>
</dbReference>
<dbReference type="Gene3D" id="3.30.750.24">
    <property type="entry name" value="STAS domain"/>
    <property type="match status" value="1"/>
</dbReference>
<comment type="caution">
    <text evidence="4">The sequence shown here is derived from an EMBL/GenBank/DDBJ whole genome shotgun (WGS) entry which is preliminary data.</text>
</comment>
<feature type="domain" description="STAS" evidence="3">
    <location>
        <begin position="10"/>
        <end position="119"/>
    </location>
</feature>
<dbReference type="Proteomes" id="UP001268819">
    <property type="component" value="Unassembled WGS sequence"/>
</dbReference>
<evidence type="ECO:0000259" key="3">
    <source>
        <dbReference type="PROSITE" id="PS50801"/>
    </source>
</evidence>
<sequence>MFDAHPLASPTVRTLEHDDIPVVVVAGEIDASTAHPVRVRLNDVLDRHPSGLVVDLSDVGFFGSTGLQLLLETVLRCRRLRTELALVANRRAVLRPLEITDLHHEVAVHPTVEQAVAAVRTRLDRTAAQPPRRRRSR</sequence>
<dbReference type="CDD" id="cd07043">
    <property type="entry name" value="STAS_anti-anti-sigma_factors"/>
    <property type="match status" value="1"/>
</dbReference>
<dbReference type="EMBL" id="JAVDSG010000001">
    <property type="protein sequence ID" value="MDR6594739.1"/>
    <property type="molecule type" value="Genomic_DNA"/>
</dbReference>
<evidence type="ECO:0000256" key="2">
    <source>
        <dbReference type="RuleBase" id="RU003749"/>
    </source>
</evidence>
<dbReference type="InterPro" id="IPR002645">
    <property type="entry name" value="STAS_dom"/>
</dbReference>
<keyword evidence="5" id="KW-1185">Reference proteome</keyword>